<dbReference type="Proteomes" id="UP001527882">
    <property type="component" value="Unassembled WGS sequence"/>
</dbReference>
<protein>
    <recommendedName>
        <fullName evidence="3">WYL domain-containing protein</fullName>
    </recommendedName>
</protein>
<reference evidence="1 2" key="1">
    <citation type="submission" date="2022-12" db="EMBL/GenBank/DDBJ databases">
        <title>Draft genome sequence of Paenibacillus sp. dW9.</title>
        <authorList>
            <person name="Choi E.-W."/>
            <person name="Kim D.-U."/>
        </authorList>
    </citation>
    <scope>NUCLEOTIDE SEQUENCE [LARGE SCALE GENOMIC DNA]</scope>
    <source>
        <strain evidence="2">dW9</strain>
    </source>
</reference>
<evidence type="ECO:0000313" key="2">
    <source>
        <dbReference type="Proteomes" id="UP001527882"/>
    </source>
</evidence>
<organism evidence="1 2">
    <name type="scientific">Paenibacillus gyeongsangnamensis</name>
    <dbReference type="NCBI Taxonomy" id="3388067"/>
    <lineage>
        <taxon>Bacteria</taxon>
        <taxon>Bacillati</taxon>
        <taxon>Bacillota</taxon>
        <taxon>Bacilli</taxon>
        <taxon>Bacillales</taxon>
        <taxon>Paenibacillaceae</taxon>
        <taxon>Paenibacillus</taxon>
    </lineage>
</organism>
<proteinExistence type="predicted"/>
<keyword evidence="2" id="KW-1185">Reference proteome</keyword>
<dbReference type="RefSeq" id="WP_269882864.1">
    <property type="nucleotide sequence ID" value="NZ_JAQAGZ010000011.1"/>
</dbReference>
<comment type="caution">
    <text evidence="1">The sequence shown here is derived from an EMBL/GenBank/DDBJ whole genome shotgun (WGS) entry which is preliminary data.</text>
</comment>
<dbReference type="EMBL" id="JAQAGZ010000011">
    <property type="protein sequence ID" value="MCZ8514348.1"/>
    <property type="molecule type" value="Genomic_DNA"/>
</dbReference>
<name>A0ABT4QC02_9BACL</name>
<evidence type="ECO:0008006" key="3">
    <source>
        <dbReference type="Google" id="ProtNLM"/>
    </source>
</evidence>
<sequence length="67" mass="7769">MVNSFQKYLSRTVEIIYFGCDNKITQRRIEVRAITSRDIKAVCLDRKAPRTFLISNILAVQPLRRAA</sequence>
<evidence type="ECO:0000313" key="1">
    <source>
        <dbReference type="EMBL" id="MCZ8514348.1"/>
    </source>
</evidence>
<gene>
    <name evidence="1" type="ORF">O9H85_18340</name>
</gene>
<accession>A0ABT4QC02</accession>